<sequence>MRATIILSAAFAGLLAASPAPIPQDLDLGQLEAAPTVATGPSPGSLNQDVEVVSQVEVKEVATAGSSRRVFRRGWDVIPGYNNTWFCQIYKTCTTSAAAPAAKTTKKHPKKTTTKHAAKTTPMRGYAATTLKPSAKKTIVVKTTTKKAKKPKKTTMATSTTEKTKKPVKKTSSAQKATPTKKTRSRKTVKPTASWASPIQRHTSVVSPIIRHTSSTSIPAPVSPIIRHTIASSAASVSPGVKNRKTTTQLPGYNVATGYGAVPTGASSSSSASPTNPPSAPTTPSSNPTTSPLSSYATNSTTPASPTTSPSTSPTSPRFLGSTFIPGPYNPQACTDYASSYNPAASSCTTVEQTTPIGSGSTYTSQSTSSQSPSKQYQRRAESSGETKSVHAYYLNRNGQGFGTVCALYSREAGEGEVYSDGVEKGDVYEVVESKSL</sequence>
<proteinExistence type="predicted"/>
<accession>A0A8K0KZJ5</accession>
<feature type="compositionally biased region" description="Low complexity" evidence="1">
    <location>
        <begin position="358"/>
        <end position="376"/>
    </location>
</feature>
<evidence type="ECO:0000256" key="2">
    <source>
        <dbReference type="SAM" id="SignalP"/>
    </source>
</evidence>
<keyword evidence="4" id="KW-1185">Reference proteome</keyword>
<feature type="compositionally biased region" description="Low complexity" evidence="1">
    <location>
        <begin position="282"/>
        <end position="317"/>
    </location>
</feature>
<organism evidence="3 4">
    <name type="scientific">Elsinoe batatas</name>
    <dbReference type="NCBI Taxonomy" id="2601811"/>
    <lineage>
        <taxon>Eukaryota</taxon>
        <taxon>Fungi</taxon>
        <taxon>Dikarya</taxon>
        <taxon>Ascomycota</taxon>
        <taxon>Pezizomycotina</taxon>
        <taxon>Dothideomycetes</taxon>
        <taxon>Dothideomycetidae</taxon>
        <taxon>Myriangiales</taxon>
        <taxon>Elsinoaceae</taxon>
        <taxon>Elsinoe</taxon>
    </lineage>
</organism>
<evidence type="ECO:0000313" key="3">
    <source>
        <dbReference type="EMBL" id="KAG8626180.1"/>
    </source>
</evidence>
<gene>
    <name evidence="3" type="ORF">KVT40_006581</name>
</gene>
<keyword evidence="2" id="KW-0732">Signal</keyword>
<name>A0A8K0KZJ5_9PEZI</name>
<feature type="chain" id="PRO_5035479441" evidence="2">
    <location>
        <begin position="17"/>
        <end position="437"/>
    </location>
</feature>
<dbReference type="AlphaFoldDB" id="A0A8K0KZJ5"/>
<feature type="region of interest" description="Disordered" evidence="1">
    <location>
        <begin position="351"/>
        <end position="386"/>
    </location>
</feature>
<dbReference type="Proteomes" id="UP000809789">
    <property type="component" value="Unassembled WGS sequence"/>
</dbReference>
<feature type="compositionally biased region" description="Basic residues" evidence="1">
    <location>
        <begin position="104"/>
        <end position="118"/>
    </location>
</feature>
<evidence type="ECO:0000313" key="4">
    <source>
        <dbReference type="Proteomes" id="UP000809789"/>
    </source>
</evidence>
<comment type="caution">
    <text evidence="3">The sequence shown here is derived from an EMBL/GenBank/DDBJ whole genome shotgun (WGS) entry which is preliminary data.</text>
</comment>
<feature type="compositionally biased region" description="Basic residues" evidence="1">
    <location>
        <begin position="179"/>
        <end position="189"/>
    </location>
</feature>
<protein>
    <submittedName>
        <fullName evidence="3">Uncharacterized protein</fullName>
    </submittedName>
</protein>
<dbReference type="EMBL" id="JAESVG020000007">
    <property type="protein sequence ID" value="KAG8626180.1"/>
    <property type="molecule type" value="Genomic_DNA"/>
</dbReference>
<feature type="signal peptide" evidence="2">
    <location>
        <begin position="1"/>
        <end position="16"/>
    </location>
</feature>
<feature type="region of interest" description="Disordered" evidence="1">
    <location>
        <begin position="233"/>
        <end position="324"/>
    </location>
</feature>
<feature type="compositionally biased region" description="Basic residues" evidence="1">
    <location>
        <begin position="144"/>
        <end position="153"/>
    </location>
</feature>
<feature type="region of interest" description="Disordered" evidence="1">
    <location>
        <begin position="144"/>
        <end position="200"/>
    </location>
</feature>
<feature type="region of interest" description="Disordered" evidence="1">
    <location>
        <begin position="100"/>
        <end position="119"/>
    </location>
</feature>
<feature type="compositionally biased region" description="Low complexity" evidence="1">
    <location>
        <begin position="263"/>
        <end position="274"/>
    </location>
</feature>
<evidence type="ECO:0000256" key="1">
    <source>
        <dbReference type="SAM" id="MobiDB-lite"/>
    </source>
</evidence>
<reference evidence="3" key="1">
    <citation type="submission" date="2021-07" db="EMBL/GenBank/DDBJ databases">
        <title>Elsinoe batatas strain:CRI-CJ2 Genome sequencing and assembly.</title>
        <authorList>
            <person name="Huang L."/>
        </authorList>
    </citation>
    <scope>NUCLEOTIDE SEQUENCE</scope>
    <source>
        <strain evidence="3">CRI-CJ2</strain>
    </source>
</reference>